<sequence>MRVITSSAQIQPQSTARIMMIRPVRFGFNEETAGSNEFQQESFAQQTKGTAQETAREEFDLMIDQLQKAGLELHIFDDTDEVDRPDAVFSNNWVSFHQSGKVVLYPMMAENRRLERRSDIIESLAGDFKVEEVIDLTHFEAQDKFLEGTGSMVFDRRYKIAYACLSPRTHREVLDAFADALGYETIAFSASDEHGKPIYHTNVLMCVGDIFAVVCLEAIKDPDERLMVRSVLEETHKEVIEITFEQMRHFAGNMLMVRNGAGEKFLVMSTQAYESLTSRQKDRLDDYARLLHTDLSVIEGNGGGSARCMMTEIHLPMK</sequence>
<protein>
    <recommendedName>
        <fullName evidence="3">Amidinotransferase</fullName>
    </recommendedName>
</protein>
<dbReference type="SUPFAM" id="SSF55909">
    <property type="entry name" value="Pentein"/>
    <property type="match status" value="1"/>
</dbReference>
<dbReference type="RefSeq" id="WP_090148886.1">
    <property type="nucleotide sequence ID" value="NZ_FNAN01000005.1"/>
</dbReference>
<dbReference type="NCBIfam" id="NF046062">
    <property type="entry name" value="citrull_CtlX"/>
    <property type="match status" value="1"/>
</dbReference>
<dbReference type="PIRSF" id="PIRSF028188">
    <property type="entry name" value="Amdntrnsf_FN0238"/>
    <property type="match status" value="1"/>
</dbReference>
<gene>
    <name evidence="1" type="ORF">SAMN04487996_105308</name>
</gene>
<dbReference type="Proteomes" id="UP000198748">
    <property type="component" value="Unassembled WGS sequence"/>
</dbReference>
<evidence type="ECO:0000313" key="2">
    <source>
        <dbReference type="Proteomes" id="UP000198748"/>
    </source>
</evidence>
<organism evidence="1 2">
    <name type="scientific">Dyadobacter soli</name>
    <dbReference type="NCBI Taxonomy" id="659014"/>
    <lineage>
        <taxon>Bacteria</taxon>
        <taxon>Pseudomonadati</taxon>
        <taxon>Bacteroidota</taxon>
        <taxon>Cytophagia</taxon>
        <taxon>Cytophagales</taxon>
        <taxon>Spirosomataceae</taxon>
        <taxon>Dyadobacter</taxon>
    </lineage>
</organism>
<dbReference type="EMBL" id="FNAN01000005">
    <property type="protein sequence ID" value="SDE53635.1"/>
    <property type="molecule type" value="Genomic_DNA"/>
</dbReference>
<name>A0A1G7DRZ4_9BACT</name>
<accession>A0A1G7DRZ4</accession>
<keyword evidence="2" id="KW-1185">Reference proteome</keyword>
<dbReference type="OrthoDB" id="9788268at2"/>
<dbReference type="InterPro" id="IPR014541">
    <property type="entry name" value="Amdntrnsf_FN0238"/>
</dbReference>
<reference evidence="2" key="1">
    <citation type="submission" date="2016-10" db="EMBL/GenBank/DDBJ databases">
        <authorList>
            <person name="Varghese N."/>
            <person name="Submissions S."/>
        </authorList>
    </citation>
    <scope>NUCLEOTIDE SEQUENCE [LARGE SCALE GENOMIC DNA]</scope>
    <source>
        <strain evidence="2">DSM 25329</strain>
    </source>
</reference>
<dbReference type="Gene3D" id="3.75.10.10">
    <property type="entry name" value="L-arginine/glycine Amidinotransferase, Chain A"/>
    <property type="match status" value="1"/>
</dbReference>
<proteinExistence type="predicted"/>
<dbReference type="AlphaFoldDB" id="A0A1G7DRZ4"/>
<evidence type="ECO:0000313" key="1">
    <source>
        <dbReference type="EMBL" id="SDE53635.1"/>
    </source>
</evidence>
<dbReference type="PANTHER" id="PTHR43224:SF1">
    <property type="entry name" value="AMIDINOTRANSFERASE"/>
    <property type="match status" value="1"/>
</dbReference>
<dbReference type="PANTHER" id="PTHR43224">
    <property type="entry name" value="AMIDINOTRANSFERASE"/>
    <property type="match status" value="1"/>
</dbReference>
<dbReference type="Pfam" id="PF19420">
    <property type="entry name" value="DDAH_eukar"/>
    <property type="match status" value="1"/>
</dbReference>
<evidence type="ECO:0008006" key="3">
    <source>
        <dbReference type="Google" id="ProtNLM"/>
    </source>
</evidence>